<gene>
    <name evidence="1" type="ordered locus">PAE3440</name>
</gene>
<dbReference type="EnsemblBacteria" id="AAL64916">
    <property type="protein sequence ID" value="AAL64916"/>
    <property type="gene ID" value="PAE3440"/>
</dbReference>
<reference evidence="1 2" key="1">
    <citation type="journal article" date="2002" name="Proc. Natl. Acad. Sci. U.S.A.">
        <title>Genome sequence of the hyperthermophilic crenarchaeon Pyrobaculum aerophilum.</title>
        <authorList>
            <person name="Fitz-Gibbon S.T."/>
            <person name="Ladner H."/>
            <person name="Kim U.J."/>
            <person name="Stetter K.O."/>
            <person name="Simon M.I."/>
            <person name="Miller J.H."/>
        </authorList>
    </citation>
    <scope>NUCLEOTIDE SEQUENCE [LARGE SCALE GENOMIC DNA]</scope>
    <source>
        <strain evidence="2">ATCC 51768 / DSM 7523 / JCM 9630 / CIP 104966 / NBRC 100827 / IM2</strain>
    </source>
</reference>
<dbReference type="AlphaFoldDB" id="Q8ZT47"/>
<sequence length="38" mass="4277">MIITSEPLDEGPWEPIPNNTIIEITENSLKMEILNPPS</sequence>
<name>Q8ZT47_PYRAE</name>
<protein>
    <submittedName>
        <fullName evidence="1">Uncharacterized protein</fullName>
    </submittedName>
</protein>
<dbReference type="Proteomes" id="UP000002439">
    <property type="component" value="Chromosome"/>
</dbReference>
<dbReference type="PATRIC" id="fig|178306.9.peg.2587"/>
<organism evidence="1 2">
    <name type="scientific">Pyrobaculum aerophilum (strain ATCC 51768 / DSM 7523 / JCM 9630 / CIP 104966 / NBRC 100827 / IM2)</name>
    <dbReference type="NCBI Taxonomy" id="178306"/>
    <lineage>
        <taxon>Archaea</taxon>
        <taxon>Thermoproteota</taxon>
        <taxon>Thermoprotei</taxon>
        <taxon>Thermoproteales</taxon>
        <taxon>Thermoproteaceae</taxon>
        <taxon>Pyrobaculum</taxon>
    </lineage>
</organism>
<evidence type="ECO:0000313" key="2">
    <source>
        <dbReference type="Proteomes" id="UP000002439"/>
    </source>
</evidence>
<keyword evidence="2" id="KW-1185">Reference proteome</keyword>
<dbReference type="InParanoid" id="Q8ZT47"/>
<proteinExistence type="predicted"/>
<dbReference type="KEGG" id="pai:PAE3440"/>
<dbReference type="EMBL" id="AE009441">
    <property type="protein sequence ID" value="AAL64916.1"/>
    <property type="molecule type" value="Genomic_DNA"/>
</dbReference>
<accession>Q8ZT47</accession>
<dbReference type="HOGENOM" id="CLU_3323116_0_0_2"/>
<evidence type="ECO:0000313" key="1">
    <source>
        <dbReference type="EMBL" id="AAL64916.1"/>
    </source>
</evidence>